<dbReference type="Gene3D" id="3.30.200.20">
    <property type="entry name" value="Phosphorylase Kinase, domain 1"/>
    <property type="match status" value="1"/>
</dbReference>
<organism evidence="12 13">
    <name type="scientific">Dipteronia dyeriana</name>
    <dbReference type="NCBI Taxonomy" id="168575"/>
    <lineage>
        <taxon>Eukaryota</taxon>
        <taxon>Viridiplantae</taxon>
        <taxon>Streptophyta</taxon>
        <taxon>Embryophyta</taxon>
        <taxon>Tracheophyta</taxon>
        <taxon>Spermatophyta</taxon>
        <taxon>Magnoliopsida</taxon>
        <taxon>eudicotyledons</taxon>
        <taxon>Gunneridae</taxon>
        <taxon>Pentapetalae</taxon>
        <taxon>rosids</taxon>
        <taxon>malvids</taxon>
        <taxon>Sapindales</taxon>
        <taxon>Sapindaceae</taxon>
        <taxon>Hippocastanoideae</taxon>
        <taxon>Acereae</taxon>
        <taxon>Dipteronia</taxon>
    </lineage>
</organism>
<dbReference type="SMART" id="SM00220">
    <property type="entry name" value="S_TKc"/>
    <property type="match status" value="1"/>
</dbReference>
<dbReference type="GO" id="GO:0005524">
    <property type="term" value="F:ATP binding"/>
    <property type="evidence" value="ECO:0007669"/>
    <property type="project" value="UniProtKB-UniRule"/>
</dbReference>
<dbReference type="Gene3D" id="1.10.510.10">
    <property type="entry name" value="Transferase(Phosphotransferase) domain 1"/>
    <property type="match status" value="2"/>
</dbReference>
<evidence type="ECO:0000256" key="9">
    <source>
        <dbReference type="PROSITE-ProRule" id="PRU10141"/>
    </source>
</evidence>
<comment type="catalytic activity">
    <reaction evidence="8">
        <text>L-seryl-[protein] + ATP = O-phospho-L-seryl-[protein] + ADP + H(+)</text>
        <dbReference type="Rhea" id="RHEA:17989"/>
        <dbReference type="Rhea" id="RHEA-COMP:9863"/>
        <dbReference type="Rhea" id="RHEA-COMP:11604"/>
        <dbReference type="ChEBI" id="CHEBI:15378"/>
        <dbReference type="ChEBI" id="CHEBI:29999"/>
        <dbReference type="ChEBI" id="CHEBI:30616"/>
        <dbReference type="ChEBI" id="CHEBI:83421"/>
        <dbReference type="ChEBI" id="CHEBI:456216"/>
        <dbReference type="EC" id="2.7.11.1"/>
    </reaction>
</comment>
<dbReference type="GO" id="GO:0004674">
    <property type="term" value="F:protein serine/threonine kinase activity"/>
    <property type="evidence" value="ECO:0007669"/>
    <property type="project" value="UniProtKB-KW"/>
</dbReference>
<protein>
    <recommendedName>
        <fullName evidence="1">non-specific serine/threonine protein kinase</fullName>
        <ecNumber evidence="1">2.7.11.1</ecNumber>
    </recommendedName>
</protein>
<keyword evidence="5" id="KW-0418">Kinase</keyword>
<feature type="region of interest" description="Disordered" evidence="10">
    <location>
        <begin position="229"/>
        <end position="260"/>
    </location>
</feature>
<evidence type="ECO:0000256" key="8">
    <source>
        <dbReference type="ARBA" id="ARBA00048679"/>
    </source>
</evidence>
<name>A0AAD9X779_9ROSI</name>
<dbReference type="GO" id="GO:0042742">
    <property type="term" value="P:defense response to bacterium"/>
    <property type="evidence" value="ECO:0007669"/>
    <property type="project" value="TreeGrafter"/>
</dbReference>
<comment type="caution">
    <text evidence="12">The sequence shown here is derived from an EMBL/GenBank/DDBJ whole genome shotgun (WGS) entry which is preliminary data.</text>
</comment>
<dbReference type="SUPFAM" id="SSF56112">
    <property type="entry name" value="Protein kinase-like (PK-like)"/>
    <property type="match status" value="1"/>
</dbReference>
<keyword evidence="3" id="KW-0808">Transferase</keyword>
<comment type="catalytic activity">
    <reaction evidence="7">
        <text>L-threonyl-[protein] + ATP = O-phospho-L-threonyl-[protein] + ADP + H(+)</text>
        <dbReference type="Rhea" id="RHEA:46608"/>
        <dbReference type="Rhea" id="RHEA-COMP:11060"/>
        <dbReference type="Rhea" id="RHEA-COMP:11605"/>
        <dbReference type="ChEBI" id="CHEBI:15378"/>
        <dbReference type="ChEBI" id="CHEBI:30013"/>
        <dbReference type="ChEBI" id="CHEBI:30616"/>
        <dbReference type="ChEBI" id="CHEBI:61977"/>
        <dbReference type="ChEBI" id="CHEBI:456216"/>
        <dbReference type="EC" id="2.7.11.1"/>
    </reaction>
</comment>
<evidence type="ECO:0000256" key="10">
    <source>
        <dbReference type="SAM" id="MobiDB-lite"/>
    </source>
</evidence>
<evidence type="ECO:0000256" key="7">
    <source>
        <dbReference type="ARBA" id="ARBA00047899"/>
    </source>
</evidence>
<evidence type="ECO:0000259" key="11">
    <source>
        <dbReference type="PROSITE" id="PS50011"/>
    </source>
</evidence>
<dbReference type="AlphaFoldDB" id="A0AAD9X779"/>
<dbReference type="GO" id="GO:0005886">
    <property type="term" value="C:plasma membrane"/>
    <property type="evidence" value="ECO:0007669"/>
    <property type="project" value="TreeGrafter"/>
</dbReference>
<keyword evidence="2" id="KW-0723">Serine/threonine-protein kinase</keyword>
<keyword evidence="4 9" id="KW-0547">Nucleotide-binding</keyword>
<dbReference type="Proteomes" id="UP001280121">
    <property type="component" value="Unassembled WGS sequence"/>
</dbReference>
<feature type="compositionally biased region" description="Polar residues" evidence="10">
    <location>
        <begin position="229"/>
        <end position="253"/>
    </location>
</feature>
<reference evidence="12" key="1">
    <citation type="journal article" date="2023" name="Plant J.">
        <title>Genome sequences and population genomics provide insights into the demographic history, inbreeding, and mutation load of two 'living fossil' tree species of Dipteronia.</title>
        <authorList>
            <person name="Feng Y."/>
            <person name="Comes H.P."/>
            <person name="Chen J."/>
            <person name="Zhu S."/>
            <person name="Lu R."/>
            <person name="Zhang X."/>
            <person name="Li P."/>
            <person name="Qiu J."/>
            <person name="Olsen K.M."/>
            <person name="Qiu Y."/>
        </authorList>
    </citation>
    <scope>NUCLEOTIDE SEQUENCE</scope>
    <source>
        <strain evidence="12">KIB01</strain>
    </source>
</reference>
<evidence type="ECO:0000256" key="1">
    <source>
        <dbReference type="ARBA" id="ARBA00012513"/>
    </source>
</evidence>
<dbReference type="Pfam" id="PF00069">
    <property type="entry name" value="Pkinase"/>
    <property type="match status" value="1"/>
</dbReference>
<dbReference type="PROSITE" id="PS00107">
    <property type="entry name" value="PROTEIN_KINASE_ATP"/>
    <property type="match status" value="1"/>
</dbReference>
<evidence type="ECO:0000256" key="6">
    <source>
        <dbReference type="ARBA" id="ARBA00022840"/>
    </source>
</evidence>
<sequence>MKESVQFDLRTIATATNSFSDGKKIGQGSFGRVYKGTLYNGQEVAVKRLSRSSRSRSKKTRTSGLVRKVQDYRRTSRGLLYLHEDSKLKIIRRDLKTSNVLLDKDMNQKIADFGMARIAGSIKVMEIRIKLLAHNYAEDFLSYAWEHWRDMTPLELMDPTLQNSFSRNEVTRCIHIGLLCVQEDPADRPVMATIVLMLNSFSVMLNSFSVMLPLPKRPAFFVHSTTRSNAPSTQLESDQSTSKSISPSVNDVSITEPCPH</sequence>
<dbReference type="PROSITE" id="PS50011">
    <property type="entry name" value="PROTEIN_KINASE_DOM"/>
    <property type="match status" value="1"/>
</dbReference>
<proteinExistence type="predicted"/>
<dbReference type="InterPro" id="IPR011009">
    <property type="entry name" value="Kinase-like_dom_sf"/>
</dbReference>
<evidence type="ECO:0000256" key="4">
    <source>
        <dbReference type="ARBA" id="ARBA00022741"/>
    </source>
</evidence>
<evidence type="ECO:0000256" key="3">
    <source>
        <dbReference type="ARBA" id="ARBA00022679"/>
    </source>
</evidence>
<dbReference type="EMBL" id="JANJYI010000004">
    <property type="protein sequence ID" value="KAK2654120.1"/>
    <property type="molecule type" value="Genomic_DNA"/>
</dbReference>
<feature type="binding site" evidence="9">
    <location>
        <position position="47"/>
    </location>
    <ligand>
        <name>ATP</name>
        <dbReference type="ChEBI" id="CHEBI:30616"/>
    </ligand>
</feature>
<evidence type="ECO:0000256" key="2">
    <source>
        <dbReference type="ARBA" id="ARBA00022527"/>
    </source>
</evidence>
<dbReference type="FunFam" id="1.10.510.10:FF:001023">
    <property type="entry name" value="Os07g0541700 protein"/>
    <property type="match status" value="1"/>
</dbReference>
<dbReference type="PANTHER" id="PTHR27002">
    <property type="entry name" value="RECEPTOR-LIKE SERINE/THREONINE-PROTEIN KINASE SD1-8"/>
    <property type="match status" value="1"/>
</dbReference>
<evidence type="ECO:0000313" key="12">
    <source>
        <dbReference type="EMBL" id="KAK2654120.1"/>
    </source>
</evidence>
<evidence type="ECO:0000313" key="13">
    <source>
        <dbReference type="Proteomes" id="UP001280121"/>
    </source>
</evidence>
<dbReference type="InterPro" id="IPR000719">
    <property type="entry name" value="Prot_kinase_dom"/>
</dbReference>
<feature type="domain" description="Protein kinase" evidence="11">
    <location>
        <begin position="1"/>
        <end position="260"/>
    </location>
</feature>
<evidence type="ECO:0000256" key="5">
    <source>
        <dbReference type="ARBA" id="ARBA00022777"/>
    </source>
</evidence>
<dbReference type="InterPro" id="IPR017441">
    <property type="entry name" value="Protein_kinase_ATP_BS"/>
</dbReference>
<dbReference type="EC" id="2.7.11.1" evidence="1"/>
<gene>
    <name evidence="12" type="ORF">Ddye_013976</name>
</gene>
<accession>A0AAD9X779</accession>
<keyword evidence="6 9" id="KW-0067">ATP-binding</keyword>
<keyword evidence="13" id="KW-1185">Reference proteome</keyword>
<dbReference type="PANTHER" id="PTHR27002:SF1050">
    <property type="entry name" value="CYSTEINE-RICH RECEPTOR-LIKE PROTEIN KINASE 5"/>
    <property type="match status" value="1"/>
</dbReference>